<dbReference type="OrthoDB" id="42889at2759"/>
<organism evidence="1 2">
    <name type="scientific">Pelagomonas calceolata</name>
    <dbReference type="NCBI Taxonomy" id="35677"/>
    <lineage>
        <taxon>Eukaryota</taxon>
        <taxon>Sar</taxon>
        <taxon>Stramenopiles</taxon>
        <taxon>Ochrophyta</taxon>
        <taxon>Pelagophyceae</taxon>
        <taxon>Pelagomonadales</taxon>
        <taxon>Pelagomonadaceae</taxon>
        <taxon>Pelagomonas</taxon>
    </lineage>
</organism>
<dbReference type="PANTHER" id="PTHR13271:SF145">
    <property type="entry name" value="SET DOMAIN-CONTAINING PROTEIN"/>
    <property type="match status" value="1"/>
</dbReference>
<proteinExistence type="predicted"/>
<dbReference type="PANTHER" id="PTHR13271">
    <property type="entry name" value="UNCHARACTERIZED PUTATIVE METHYLTRANSFERASE"/>
    <property type="match status" value="1"/>
</dbReference>
<evidence type="ECO:0000313" key="1">
    <source>
        <dbReference type="EMBL" id="CAH0365563.1"/>
    </source>
</evidence>
<protein>
    <recommendedName>
        <fullName evidence="3">SET domain-containing protein</fullName>
    </recommendedName>
</protein>
<dbReference type="EMBL" id="CAKKNE010000001">
    <property type="protein sequence ID" value="CAH0365563.1"/>
    <property type="molecule type" value="Genomic_DNA"/>
</dbReference>
<dbReference type="GO" id="GO:0016279">
    <property type="term" value="F:protein-lysine N-methyltransferase activity"/>
    <property type="evidence" value="ECO:0007669"/>
    <property type="project" value="TreeGrafter"/>
</dbReference>
<dbReference type="InterPro" id="IPR050600">
    <property type="entry name" value="SETD3_SETD6_MTase"/>
</dbReference>
<sequence length="346" mass="36912">MLPNASPVFARACLGFWPASMVVFTFLALLGSSTAFEYGELASFVRRHGGRVHRSLALADPAPCGSRGLVAEKPIPETDARTGPLVVVPASLEINAGRARTAMANVPGIGELDNGAVVVLWLAALDAERRRSREDTFWGPYLRSLPQDILELPNGWAPLISGDSARYAALLDAAARGDAAKRETCHQEAERAAAYASRVSHGLARDFGQHTGVDAADLCWALGVVSSRAMGGGENPTLVPLLDLCNHDKAGAPFTSFDTSGARVAARLSARKRRSGDTSSKSARTAVTAENWRSDGDDWCLWSWRSGTARALAAGDEIYADYAPEYIEAGEWFANTGFVPPPTPDE</sequence>
<reference evidence="1" key="1">
    <citation type="submission" date="2021-11" db="EMBL/GenBank/DDBJ databases">
        <authorList>
            <consortium name="Genoscope - CEA"/>
            <person name="William W."/>
        </authorList>
    </citation>
    <scope>NUCLEOTIDE SEQUENCE</scope>
</reference>
<gene>
    <name evidence="1" type="ORF">PECAL_1P20090</name>
</gene>
<keyword evidence="2" id="KW-1185">Reference proteome</keyword>
<comment type="caution">
    <text evidence="1">The sequence shown here is derived from an EMBL/GenBank/DDBJ whole genome shotgun (WGS) entry which is preliminary data.</text>
</comment>
<name>A0A8J2S6K0_9STRA</name>
<dbReference type="CDD" id="cd10527">
    <property type="entry name" value="SET_LSMT"/>
    <property type="match status" value="1"/>
</dbReference>
<evidence type="ECO:0008006" key="3">
    <source>
        <dbReference type="Google" id="ProtNLM"/>
    </source>
</evidence>
<dbReference type="SUPFAM" id="SSF82199">
    <property type="entry name" value="SET domain"/>
    <property type="match status" value="1"/>
</dbReference>
<dbReference type="Gene3D" id="3.90.1410.10">
    <property type="entry name" value="set domain protein methyltransferase, domain 1"/>
    <property type="match status" value="1"/>
</dbReference>
<dbReference type="Proteomes" id="UP000789595">
    <property type="component" value="Unassembled WGS sequence"/>
</dbReference>
<evidence type="ECO:0000313" key="2">
    <source>
        <dbReference type="Proteomes" id="UP000789595"/>
    </source>
</evidence>
<dbReference type="InterPro" id="IPR046341">
    <property type="entry name" value="SET_dom_sf"/>
</dbReference>
<accession>A0A8J2S6K0</accession>
<dbReference type="AlphaFoldDB" id="A0A8J2S6K0"/>